<sequence>MQNLLYRVAESDNDCPTPNEVNEILKNASQALEKVAHEEFTEETRDALVDSTTKVNNTVDCVKHNQTQFTDDQKNSVQVSIKNAEKSVDKADDIIDNIVNPTPMPLPSLALSSPFVIALITLSCLLAVGTLVGVALTVHRSVRTPPRRRRPRPTVTGRVNAGYRPADTDTTELVERPVGRRRAPAPAPVPEPEGYDRLYQGAIPRAHTVDRPGSEPQQTPRREFYNAY</sequence>
<reference evidence="3 4" key="1">
    <citation type="submission" date="2019-07" db="EMBL/GenBank/DDBJ databases">
        <title>Draft genome assembly of a fouling barnacle, Amphibalanus amphitrite (Darwin, 1854): The first reference genome for Thecostraca.</title>
        <authorList>
            <person name="Kim W."/>
        </authorList>
    </citation>
    <scope>NUCLEOTIDE SEQUENCE [LARGE SCALE GENOMIC DNA]</scope>
    <source>
        <strain evidence="3">SNU_AA5</strain>
        <tissue evidence="3">Soma without cirri and trophi</tissue>
    </source>
</reference>
<evidence type="ECO:0000256" key="1">
    <source>
        <dbReference type="SAM" id="MobiDB-lite"/>
    </source>
</evidence>
<evidence type="ECO:0000313" key="3">
    <source>
        <dbReference type="EMBL" id="KAF0298277.1"/>
    </source>
</evidence>
<keyword evidence="2" id="KW-0812">Transmembrane</keyword>
<evidence type="ECO:0000256" key="2">
    <source>
        <dbReference type="SAM" id="Phobius"/>
    </source>
</evidence>
<protein>
    <submittedName>
        <fullName evidence="3">Uncharacterized protein</fullName>
    </submittedName>
</protein>
<name>A0A6A4VQ04_AMPAM</name>
<feature type="region of interest" description="Disordered" evidence="1">
    <location>
        <begin position="143"/>
        <end position="228"/>
    </location>
</feature>
<proteinExistence type="predicted"/>
<gene>
    <name evidence="3" type="ORF">FJT64_004393</name>
</gene>
<keyword evidence="2" id="KW-0472">Membrane</keyword>
<organism evidence="3 4">
    <name type="scientific">Amphibalanus amphitrite</name>
    <name type="common">Striped barnacle</name>
    <name type="synonym">Balanus amphitrite</name>
    <dbReference type="NCBI Taxonomy" id="1232801"/>
    <lineage>
        <taxon>Eukaryota</taxon>
        <taxon>Metazoa</taxon>
        <taxon>Ecdysozoa</taxon>
        <taxon>Arthropoda</taxon>
        <taxon>Crustacea</taxon>
        <taxon>Multicrustacea</taxon>
        <taxon>Cirripedia</taxon>
        <taxon>Thoracica</taxon>
        <taxon>Thoracicalcarea</taxon>
        <taxon>Balanomorpha</taxon>
        <taxon>Balanoidea</taxon>
        <taxon>Balanidae</taxon>
        <taxon>Amphibalaninae</taxon>
        <taxon>Amphibalanus</taxon>
    </lineage>
</organism>
<keyword evidence="4" id="KW-1185">Reference proteome</keyword>
<dbReference type="Proteomes" id="UP000440578">
    <property type="component" value="Unassembled WGS sequence"/>
</dbReference>
<keyword evidence="2" id="KW-1133">Transmembrane helix</keyword>
<dbReference type="AlphaFoldDB" id="A0A6A4VQ04"/>
<accession>A0A6A4VQ04</accession>
<evidence type="ECO:0000313" key="4">
    <source>
        <dbReference type="Proteomes" id="UP000440578"/>
    </source>
</evidence>
<feature type="transmembrane region" description="Helical" evidence="2">
    <location>
        <begin position="115"/>
        <end position="138"/>
    </location>
</feature>
<dbReference type="EMBL" id="VIIS01001440">
    <property type="protein sequence ID" value="KAF0298277.1"/>
    <property type="molecule type" value="Genomic_DNA"/>
</dbReference>
<comment type="caution">
    <text evidence="3">The sequence shown here is derived from an EMBL/GenBank/DDBJ whole genome shotgun (WGS) entry which is preliminary data.</text>
</comment>
<feature type="compositionally biased region" description="Basic residues" evidence="1">
    <location>
        <begin position="143"/>
        <end position="152"/>
    </location>
</feature>